<organism evidence="2 3">
    <name type="scientific">Actinocorallia longicatena</name>
    <dbReference type="NCBI Taxonomy" id="111803"/>
    <lineage>
        <taxon>Bacteria</taxon>
        <taxon>Bacillati</taxon>
        <taxon>Actinomycetota</taxon>
        <taxon>Actinomycetes</taxon>
        <taxon>Streptosporangiales</taxon>
        <taxon>Thermomonosporaceae</taxon>
        <taxon>Actinocorallia</taxon>
    </lineage>
</organism>
<feature type="transmembrane region" description="Helical" evidence="1">
    <location>
        <begin position="6"/>
        <end position="26"/>
    </location>
</feature>
<accession>A0ABP6QLB9</accession>
<dbReference type="Pfam" id="PF10739">
    <property type="entry name" value="DUF2550"/>
    <property type="match status" value="1"/>
</dbReference>
<comment type="caution">
    <text evidence="2">The sequence shown here is derived from an EMBL/GenBank/DDBJ whole genome shotgun (WGS) entry which is preliminary data.</text>
</comment>
<sequence length="151" mass="16551">MGEHLAMDIGWVLAAVVLVAVLLFGLMSLRRWLLELGGGTVECSLRELDSGSGVWRLGIGRYVGDELQWHRIFGYGRAPRSVVHRRGLMVINRRTPSGEETAALTPDAQIVELKDGDHTLELAMSMAALTGFLAWLESSPPGWPIDLQSSI</sequence>
<dbReference type="EMBL" id="BAAAUV010000024">
    <property type="protein sequence ID" value="GAA3233096.1"/>
    <property type="molecule type" value="Genomic_DNA"/>
</dbReference>
<protein>
    <submittedName>
        <fullName evidence="2">DUF2550 domain-containing protein</fullName>
    </submittedName>
</protein>
<dbReference type="RefSeq" id="WP_344836004.1">
    <property type="nucleotide sequence ID" value="NZ_BAAAUV010000024.1"/>
</dbReference>
<evidence type="ECO:0000256" key="1">
    <source>
        <dbReference type="SAM" id="Phobius"/>
    </source>
</evidence>
<keyword evidence="1" id="KW-1133">Transmembrane helix</keyword>
<proteinExistence type="predicted"/>
<gene>
    <name evidence="2" type="ORF">GCM10010468_65480</name>
</gene>
<keyword evidence="1" id="KW-0812">Transmembrane</keyword>
<dbReference type="InterPro" id="IPR019675">
    <property type="entry name" value="DUF2550"/>
</dbReference>
<keyword evidence="1" id="KW-0472">Membrane</keyword>
<reference evidence="3" key="1">
    <citation type="journal article" date="2019" name="Int. J. Syst. Evol. Microbiol.">
        <title>The Global Catalogue of Microorganisms (GCM) 10K type strain sequencing project: providing services to taxonomists for standard genome sequencing and annotation.</title>
        <authorList>
            <consortium name="The Broad Institute Genomics Platform"/>
            <consortium name="The Broad Institute Genome Sequencing Center for Infectious Disease"/>
            <person name="Wu L."/>
            <person name="Ma J."/>
        </authorList>
    </citation>
    <scope>NUCLEOTIDE SEQUENCE [LARGE SCALE GENOMIC DNA]</scope>
    <source>
        <strain evidence="3">JCM 9377</strain>
    </source>
</reference>
<keyword evidence="3" id="KW-1185">Reference proteome</keyword>
<evidence type="ECO:0000313" key="2">
    <source>
        <dbReference type="EMBL" id="GAA3233096.1"/>
    </source>
</evidence>
<name>A0ABP6QLB9_9ACTN</name>
<dbReference type="Proteomes" id="UP001501237">
    <property type="component" value="Unassembled WGS sequence"/>
</dbReference>
<evidence type="ECO:0000313" key="3">
    <source>
        <dbReference type="Proteomes" id="UP001501237"/>
    </source>
</evidence>